<keyword evidence="4" id="KW-1185">Reference proteome</keyword>
<dbReference type="AlphaFoldDB" id="A0A1S8CXV9"/>
<evidence type="ECO:0000313" key="3">
    <source>
        <dbReference type="EMBL" id="ONG41639.1"/>
    </source>
</evidence>
<protein>
    <recommendedName>
        <fullName evidence="5">DUF3106 domain-containing protein</fullName>
    </recommendedName>
</protein>
<proteinExistence type="predicted"/>
<dbReference type="STRING" id="1907941.BKE30_04245"/>
<evidence type="ECO:0000256" key="2">
    <source>
        <dbReference type="SAM" id="SignalP"/>
    </source>
</evidence>
<dbReference type="EMBL" id="MLCN01000008">
    <property type="protein sequence ID" value="ONG41639.1"/>
    <property type="molecule type" value="Genomic_DNA"/>
</dbReference>
<dbReference type="InterPro" id="IPR021455">
    <property type="entry name" value="DUF3106"/>
</dbReference>
<evidence type="ECO:0008006" key="5">
    <source>
        <dbReference type="Google" id="ProtNLM"/>
    </source>
</evidence>
<dbReference type="Pfam" id="PF11304">
    <property type="entry name" value="DUF3106"/>
    <property type="match status" value="1"/>
</dbReference>
<comment type="caution">
    <text evidence="3">The sequence shown here is derived from an EMBL/GenBank/DDBJ whole genome shotgun (WGS) entry which is preliminary data.</text>
</comment>
<evidence type="ECO:0000256" key="1">
    <source>
        <dbReference type="SAM" id="MobiDB-lite"/>
    </source>
</evidence>
<feature type="compositionally biased region" description="Basic and acidic residues" evidence="1">
    <location>
        <begin position="118"/>
        <end position="133"/>
    </location>
</feature>
<evidence type="ECO:0000313" key="4">
    <source>
        <dbReference type="Proteomes" id="UP000192132"/>
    </source>
</evidence>
<dbReference type="Proteomes" id="UP000192132">
    <property type="component" value="Unassembled WGS sequence"/>
</dbReference>
<sequence>MAANYFNAMLALLILSLSGPAMAANPTKKIEKSEASVPDSSMPATWQKLSAEERAELLKSYQALRQLDDKDRQDLQQRMEWFSQLPKDQQQRMREVWQNMSDTEREHWKAQLKTANSPEKREALREKIMQKYD</sequence>
<feature type="chain" id="PRO_5012413446" description="DUF3106 domain-containing protein" evidence="2">
    <location>
        <begin position="24"/>
        <end position="133"/>
    </location>
</feature>
<reference evidence="3 4" key="1">
    <citation type="submission" date="2016-10" db="EMBL/GenBank/DDBJ databases">
        <title>Draft Genome sequence of Alkanindiges sp. strain H1.</title>
        <authorList>
            <person name="Subhash Y."/>
            <person name="Lee S."/>
        </authorList>
    </citation>
    <scope>NUCLEOTIDE SEQUENCE [LARGE SCALE GENOMIC DNA]</scope>
    <source>
        <strain evidence="3 4">H1</strain>
    </source>
</reference>
<keyword evidence="2" id="KW-0732">Signal</keyword>
<feature type="region of interest" description="Disordered" evidence="1">
    <location>
        <begin position="101"/>
        <end position="133"/>
    </location>
</feature>
<accession>A0A1S8CXV9</accession>
<organism evidence="3 4">
    <name type="scientific">Alkanindiges hydrocarboniclasticus</name>
    <dbReference type="NCBI Taxonomy" id="1907941"/>
    <lineage>
        <taxon>Bacteria</taxon>
        <taxon>Pseudomonadati</taxon>
        <taxon>Pseudomonadota</taxon>
        <taxon>Gammaproteobacteria</taxon>
        <taxon>Moraxellales</taxon>
        <taxon>Moraxellaceae</taxon>
        <taxon>Alkanindiges</taxon>
    </lineage>
</organism>
<gene>
    <name evidence="3" type="ORF">BKE30_04245</name>
</gene>
<name>A0A1S8CXV9_9GAMM</name>
<feature type="signal peptide" evidence="2">
    <location>
        <begin position="1"/>
        <end position="23"/>
    </location>
</feature>